<reference evidence="1" key="2">
    <citation type="submission" date="2021-02" db="EMBL/GenBank/DDBJ databases">
        <authorList>
            <person name="Kimball J.A."/>
            <person name="Haas M.W."/>
            <person name="Macchietto M."/>
            <person name="Kono T."/>
            <person name="Duquette J."/>
            <person name="Shao M."/>
        </authorList>
    </citation>
    <scope>NUCLEOTIDE SEQUENCE</scope>
    <source>
        <tissue evidence="1">Fresh leaf tissue</tissue>
    </source>
</reference>
<proteinExistence type="predicted"/>
<sequence length="80" mass="9385">MLDDRLLPTPERVLRAQLCRTQLYQGVWHVLVQWHGMFTVDATWEQLQAFKDLYPDIQLEEELFEEAGRDVRTGASPIRG</sequence>
<dbReference type="Proteomes" id="UP000729402">
    <property type="component" value="Unassembled WGS sequence"/>
</dbReference>
<comment type="caution">
    <text evidence="1">The sequence shown here is derived from an EMBL/GenBank/DDBJ whole genome shotgun (WGS) entry which is preliminary data.</text>
</comment>
<evidence type="ECO:0000313" key="2">
    <source>
        <dbReference type="Proteomes" id="UP000729402"/>
    </source>
</evidence>
<gene>
    <name evidence="1" type="ORF">GUJ93_ZPchr0001g30598</name>
</gene>
<organism evidence="1 2">
    <name type="scientific">Zizania palustris</name>
    <name type="common">Northern wild rice</name>
    <dbReference type="NCBI Taxonomy" id="103762"/>
    <lineage>
        <taxon>Eukaryota</taxon>
        <taxon>Viridiplantae</taxon>
        <taxon>Streptophyta</taxon>
        <taxon>Embryophyta</taxon>
        <taxon>Tracheophyta</taxon>
        <taxon>Spermatophyta</taxon>
        <taxon>Magnoliopsida</taxon>
        <taxon>Liliopsida</taxon>
        <taxon>Poales</taxon>
        <taxon>Poaceae</taxon>
        <taxon>BOP clade</taxon>
        <taxon>Oryzoideae</taxon>
        <taxon>Oryzeae</taxon>
        <taxon>Zizaniinae</taxon>
        <taxon>Zizania</taxon>
    </lineage>
</organism>
<dbReference type="AlphaFoldDB" id="A0A8J5V029"/>
<protein>
    <recommendedName>
        <fullName evidence="3">Chromo domain-containing protein</fullName>
    </recommendedName>
</protein>
<evidence type="ECO:0008006" key="3">
    <source>
        <dbReference type="Google" id="ProtNLM"/>
    </source>
</evidence>
<keyword evidence="2" id="KW-1185">Reference proteome</keyword>
<reference evidence="1" key="1">
    <citation type="journal article" date="2021" name="bioRxiv">
        <title>Whole Genome Assembly and Annotation of Northern Wild Rice, Zizania palustris L., Supports a Whole Genome Duplication in the Zizania Genus.</title>
        <authorList>
            <person name="Haas M."/>
            <person name="Kono T."/>
            <person name="Macchietto M."/>
            <person name="Millas R."/>
            <person name="McGilp L."/>
            <person name="Shao M."/>
            <person name="Duquette J."/>
            <person name="Hirsch C.N."/>
            <person name="Kimball J."/>
        </authorList>
    </citation>
    <scope>NUCLEOTIDE SEQUENCE</scope>
    <source>
        <tissue evidence="1">Fresh leaf tissue</tissue>
    </source>
</reference>
<evidence type="ECO:0000313" key="1">
    <source>
        <dbReference type="EMBL" id="KAG8052667.1"/>
    </source>
</evidence>
<accession>A0A8J5V029</accession>
<dbReference type="EMBL" id="JAAALK010000288">
    <property type="protein sequence ID" value="KAG8052667.1"/>
    <property type="molecule type" value="Genomic_DNA"/>
</dbReference>
<name>A0A8J5V029_ZIZPA</name>